<dbReference type="PANTHER" id="PTHR33305">
    <property type="entry name" value="ETHYLENE INSENSITIVE 3-LIKE 2 PROTEIN"/>
    <property type="match status" value="1"/>
</dbReference>
<dbReference type="GO" id="GO:0003700">
    <property type="term" value="F:DNA-binding transcription factor activity"/>
    <property type="evidence" value="ECO:0007669"/>
    <property type="project" value="InterPro"/>
</dbReference>
<feature type="region of interest" description="Disordered" evidence="5">
    <location>
        <begin position="60"/>
        <end position="83"/>
    </location>
</feature>
<evidence type="ECO:0000259" key="6">
    <source>
        <dbReference type="Pfam" id="PF04873"/>
    </source>
</evidence>
<dbReference type="Gene3D" id="1.10.3180.10">
    <property type="entry name" value="DNA-binding domain of EIN3-like"/>
    <property type="match status" value="1"/>
</dbReference>
<accession>A0AAW0LUS0</accession>
<protein>
    <submittedName>
        <fullName evidence="7">Ethylene insensitive 3-like 3 protein</fullName>
    </submittedName>
</protein>
<evidence type="ECO:0000313" key="7">
    <source>
        <dbReference type="EMBL" id="KAK7854248.1"/>
    </source>
</evidence>
<comment type="similarity">
    <text evidence="2">Belongs to the EIN3 family.</text>
</comment>
<reference evidence="7 8" key="1">
    <citation type="journal article" date="2018" name="Sci. Data">
        <title>The draft genome sequence of cork oak.</title>
        <authorList>
            <person name="Ramos A.M."/>
            <person name="Usie A."/>
            <person name="Barbosa P."/>
            <person name="Barros P.M."/>
            <person name="Capote T."/>
            <person name="Chaves I."/>
            <person name="Simoes F."/>
            <person name="Abreu I."/>
            <person name="Carrasquinho I."/>
            <person name="Faro C."/>
            <person name="Guimaraes J.B."/>
            <person name="Mendonca D."/>
            <person name="Nobrega F."/>
            <person name="Rodrigues L."/>
            <person name="Saibo N.J.M."/>
            <person name="Varela M.C."/>
            <person name="Egas C."/>
            <person name="Matos J."/>
            <person name="Miguel C.M."/>
            <person name="Oliveira M.M."/>
            <person name="Ricardo C.P."/>
            <person name="Goncalves S."/>
        </authorList>
    </citation>
    <scope>NUCLEOTIDE SEQUENCE [LARGE SCALE GENOMIC DNA]</scope>
    <source>
        <strain evidence="8">cv. HL8</strain>
    </source>
</reference>
<comment type="subcellular location">
    <subcellularLocation>
        <location evidence="1">Nucleus</location>
    </subcellularLocation>
</comment>
<dbReference type="PANTHER" id="PTHR33305:SF30">
    <property type="entry name" value="ETHYLENE INSENSITIVE 3-LIKE 3 PROTEIN"/>
    <property type="match status" value="1"/>
</dbReference>
<dbReference type="AlphaFoldDB" id="A0AAW0LUS0"/>
<evidence type="ECO:0000256" key="3">
    <source>
        <dbReference type="ARBA" id="ARBA00022745"/>
    </source>
</evidence>
<feature type="domain" description="Ethylene insensitive 3-like DNA-binding" evidence="6">
    <location>
        <begin position="38"/>
        <end position="144"/>
    </location>
</feature>
<keyword evidence="8" id="KW-1185">Reference proteome</keyword>
<dbReference type="InterPro" id="IPR047091">
    <property type="entry name" value="EIN3-like_DNA-bd"/>
</dbReference>
<comment type="caution">
    <text evidence="7">The sequence shown here is derived from an EMBL/GenBank/DDBJ whole genome shotgun (WGS) entry which is preliminary data.</text>
</comment>
<dbReference type="InterPro" id="IPR023278">
    <property type="entry name" value="Ethylene_insens-like_DNA-bd"/>
</dbReference>
<dbReference type="GO" id="GO:0005634">
    <property type="term" value="C:nucleus"/>
    <property type="evidence" value="ECO:0007669"/>
    <property type="project" value="UniProtKB-SubCell"/>
</dbReference>
<dbReference type="InterPro" id="IPR006957">
    <property type="entry name" value="EIN3"/>
</dbReference>
<sequence>MDHLIDDTLGDSSDLEVDDLRCDNIADKDVSDEEIEAEELERRMWKDRIKLKRLKERQKIAAQQAAEKQKPKQTTDQARRKKMSRAQDGILKYMLKLMEVCKARGFVYGIIPEKGKPVSGASDNIRAWWKEKTHGDQQETDTIAALRPLEKDFDVQPQIPAIEFNYFATMPADNLSSTQSMYVGGRPLLYPVMQNTEMHHGDNRNFYNPSVEYGQTHDRQQSQIVMNEPQIRPEEVGVHVPPLHGSATDIPRGDLHYYVKDAFNNEQHLPVDSQFGSAIDSLSLDCGGLGSPLNLDIEGLSSFEDMMYDDNLIEYFGAAKMQYPLLTLACGLSPDLHVSSFGAIICGLDDGKFAHHLKQNEQKHVVLC</sequence>
<evidence type="ECO:0000256" key="4">
    <source>
        <dbReference type="ARBA" id="ARBA00023242"/>
    </source>
</evidence>
<keyword evidence="3" id="KW-0936">Ethylene signaling pathway</keyword>
<proteinExistence type="inferred from homology"/>
<name>A0AAW0LUS0_QUESU</name>
<keyword evidence="4" id="KW-0539">Nucleus</keyword>
<dbReference type="EMBL" id="PKMF04000057">
    <property type="protein sequence ID" value="KAK7854248.1"/>
    <property type="molecule type" value="Genomic_DNA"/>
</dbReference>
<evidence type="ECO:0000256" key="1">
    <source>
        <dbReference type="ARBA" id="ARBA00004123"/>
    </source>
</evidence>
<dbReference type="Pfam" id="PF04873">
    <property type="entry name" value="EIN3_DNA-bd"/>
    <property type="match status" value="1"/>
</dbReference>
<gene>
    <name evidence="7" type="primary">EIL3_0</name>
    <name evidence="7" type="ORF">CFP56_032843</name>
</gene>
<dbReference type="GO" id="GO:0003677">
    <property type="term" value="F:DNA binding"/>
    <property type="evidence" value="ECO:0007669"/>
    <property type="project" value="TreeGrafter"/>
</dbReference>
<organism evidence="7 8">
    <name type="scientific">Quercus suber</name>
    <name type="common">Cork oak</name>
    <dbReference type="NCBI Taxonomy" id="58331"/>
    <lineage>
        <taxon>Eukaryota</taxon>
        <taxon>Viridiplantae</taxon>
        <taxon>Streptophyta</taxon>
        <taxon>Embryophyta</taxon>
        <taxon>Tracheophyta</taxon>
        <taxon>Spermatophyta</taxon>
        <taxon>Magnoliopsida</taxon>
        <taxon>eudicotyledons</taxon>
        <taxon>Gunneridae</taxon>
        <taxon>Pentapetalae</taxon>
        <taxon>rosids</taxon>
        <taxon>fabids</taxon>
        <taxon>Fagales</taxon>
        <taxon>Fagaceae</taxon>
        <taxon>Quercus</taxon>
    </lineage>
</organism>
<dbReference type="GO" id="GO:0009873">
    <property type="term" value="P:ethylene-activated signaling pathway"/>
    <property type="evidence" value="ECO:0007669"/>
    <property type="project" value="UniProtKB-KW"/>
</dbReference>
<evidence type="ECO:0000256" key="5">
    <source>
        <dbReference type="SAM" id="MobiDB-lite"/>
    </source>
</evidence>
<evidence type="ECO:0000313" key="8">
    <source>
        <dbReference type="Proteomes" id="UP000237347"/>
    </source>
</evidence>
<evidence type="ECO:0000256" key="2">
    <source>
        <dbReference type="ARBA" id="ARBA00009416"/>
    </source>
</evidence>
<dbReference type="Proteomes" id="UP000237347">
    <property type="component" value="Unassembled WGS sequence"/>
</dbReference>